<dbReference type="InParanoid" id="A0A3N4KDF7"/>
<evidence type="ECO:0000256" key="1">
    <source>
        <dbReference type="SAM" id="Coils"/>
    </source>
</evidence>
<keyword evidence="3" id="KW-1185">Reference proteome</keyword>
<accession>A0A3N4KDF7</accession>
<reference evidence="2 3" key="1">
    <citation type="journal article" date="2018" name="Nat. Ecol. Evol.">
        <title>Pezizomycetes genomes reveal the molecular basis of ectomycorrhizal truffle lifestyle.</title>
        <authorList>
            <person name="Murat C."/>
            <person name="Payen T."/>
            <person name="Noel B."/>
            <person name="Kuo A."/>
            <person name="Morin E."/>
            <person name="Chen J."/>
            <person name="Kohler A."/>
            <person name="Krizsan K."/>
            <person name="Balestrini R."/>
            <person name="Da Silva C."/>
            <person name="Montanini B."/>
            <person name="Hainaut M."/>
            <person name="Levati E."/>
            <person name="Barry K.W."/>
            <person name="Belfiori B."/>
            <person name="Cichocki N."/>
            <person name="Clum A."/>
            <person name="Dockter R.B."/>
            <person name="Fauchery L."/>
            <person name="Guy J."/>
            <person name="Iotti M."/>
            <person name="Le Tacon F."/>
            <person name="Lindquist E.A."/>
            <person name="Lipzen A."/>
            <person name="Malagnac F."/>
            <person name="Mello A."/>
            <person name="Molinier V."/>
            <person name="Miyauchi S."/>
            <person name="Poulain J."/>
            <person name="Riccioni C."/>
            <person name="Rubini A."/>
            <person name="Sitrit Y."/>
            <person name="Splivallo R."/>
            <person name="Traeger S."/>
            <person name="Wang M."/>
            <person name="Zifcakova L."/>
            <person name="Wipf D."/>
            <person name="Zambonelli A."/>
            <person name="Paolocci F."/>
            <person name="Nowrousian M."/>
            <person name="Ottonello S."/>
            <person name="Baldrian P."/>
            <person name="Spatafora J.W."/>
            <person name="Henrissat B."/>
            <person name="Nagy L.G."/>
            <person name="Aury J.M."/>
            <person name="Wincker P."/>
            <person name="Grigoriev I.V."/>
            <person name="Bonfante P."/>
            <person name="Martin F.M."/>
        </authorList>
    </citation>
    <scope>NUCLEOTIDE SEQUENCE [LARGE SCALE GENOMIC DNA]</scope>
    <source>
        <strain evidence="2 3">CCBAS932</strain>
    </source>
</reference>
<protein>
    <submittedName>
        <fullName evidence="2">Uncharacterized protein</fullName>
    </submittedName>
</protein>
<dbReference type="Proteomes" id="UP000277580">
    <property type="component" value="Unassembled WGS sequence"/>
</dbReference>
<dbReference type="EMBL" id="ML119185">
    <property type="protein sequence ID" value="RPB07362.1"/>
    <property type="molecule type" value="Genomic_DNA"/>
</dbReference>
<evidence type="ECO:0000313" key="3">
    <source>
        <dbReference type="Proteomes" id="UP000277580"/>
    </source>
</evidence>
<evidence type="ECO:0000313" key="2">
    <source>
        <dbReference type="EMBL" id="RPB07362.1"/>
    </source>
</evidence>
<gene>
    <name evidence="2" type="ORF">P167DRAFT_549809</name>
</gene>
<organism evidence="2 3">
    <name type="scientific">Morchella conica CCBAS932</name>
    <dbReference type="NCBI Taxonomy" id="1392247"/>
    <lineage>
        <taxon>Eukaryota</taxon>
        <taxon>Fungi</taxon>
        <taxon>Dikarya</taxon>
        <taxon>Ascomycota</taxon>
        <taxon>Pezizomycotina</taxon>
        <taxon>Pezizomycetes</taxon>
        <taxon>Pezizales</taxon>
        <taxon>Morchellaceae</taxon>
        <taxon>Morchella</taxon>
    </lineage>
</organism>
<keyword evidence="1" id="KW-0175">Coiled coil</keyword>
<sequence length="236" mass="27018">MHWKRRYMVYLAMKVGYGYLGTFPIGKAAAWRAMAGDRSTKFKLKEMEAYQRSLENMVRVDRFAKESLIERTNLINEGLDLVRKQQEEEKKQVRQEQESYIKLLTEKHKRLVEAVETRVGAIETQFLKISVAQDSSNNKLDQLLAGLLPHQPPPPPLPQPFNPPSNVRYFVRFRNANTSVISIPYRNPSYGLQLKICNESCGDTILNSPPLEQVFLSNEPNIIVSKALGKKAIAEQ</sequence>
<dbReference type="AlphaFoldDB" id="A0A3N4KDF7"/>
<name>A0A3N4KDF7_9PEZI</name>
<feature type="coiled-coil region" evidence="1">
    <location>
        <begin position="76"/>
        <end position="103"/>
    </location>
</feature>
<proteinExistence type="predicted"/>